<dbReference type="Pfam" id="PF03765">
    <property type="entry name" value="CRAL_TRIO_N"/>
    <property type="match status" value="1"/>
</dbReference>
<dbReference type="Pfam" id="PF00650">
    <property type="entry name" value="CRAL_TRIO"/>
    <property type="match status" value="1"/>
</dbReference>
<dbReference type="PANTHER" id="PTHR45932">
    <property type="entry name" value="PATELLIN-1"/>
    <property type="match status" value="1"/>
</dbReference>
<dbReference type="GO" id="GO:0016020">
    <property type="term" value="C:membrane"/>
    <property type="evidence" value="ECO:0007669"/>
    <property type="project" value="UniProtKB-SubCell"/>
</dbReference>
<evidence type="ECO:0000259" key="4">
    <source>
        <dbReference type="PROSITE" id="PS50191"/>
    </source>
</evidence>
<keyword evidence="3" id="KW-0472">Membrane</keyword>
<dbReference type="RefSeq" id="XP_005789328.1">
    <property type="nucleotide sequence ID" value="XM_005789271.1"/>
</dbReference>
<protein>
    <recommendedName>
        <fullName evidence="4">CRAL-TRIO domain-containing protein</fullName>
    </recommendedName>
</protein>
<dbReference type="HOGENOM" id="CLU_932032_0_0_1"/>
<evidence type="ECO:0000313" key="5">
    <source>
        <dbReference type="EnsemblProtists" id="EOD36899"/>
    </source>
</evidence>
<dbReference type="KEGG" id="ehx:EMIHUDRAFT_449142"/>
<comment type="subcellular location">
    <subcellularLocation>
        <location evidence="1">Membrane</location>
    </subcellularLocation>
</comment>
<proteinExistence type="predicted"/>
<feature type="domain" description="CRAL-TRIO" evidence="4">
    <location>
        <begin position="156"/>
        <end position="299"/>
    </location>
</feature>
<evidence type="ECO:0000313" key="6">
    <source>
        <dbReference type="Proteomes" id="UP000013827"/>
    </source>
</evidence>
<organism evidence="5 6">
    <name type="scientific">Emiliania huxleyi (strain CCMP1516)</name>
    <dbReference type="NCBI Taxonomy" id="280463"/>
    <lineage>
        <taxon>Eukaryota</taxon>
        <taxon>Haptista</taxon>
        <taxon>Haptophyta</taxon>
        <taxon>Prymnesiophyceae</taxon>
        <taxon>Isochrysidales</taxon>
        <taxon>Noelaerhabdaceae</taxon>
        <taxon>Emiliania</taxon>
    </lineage>
</organism>
<dbReference type="InterPro" id="IPR001251">
    <property type="entry name" value="CRAL-TRIO_dom"/>
</dbReference>
<keyword evidence="6" id="KW-1185">Reference proteome</keyword>
<dbReference type="Proteomes" id="UP000013827">
    <property type="component" value="Unassembled WGS sequence"/>
</dbReference>
<dbReference type="PROSITE" id="PS50191">
    <property type="entry name" value="CRAL_TRIO"/>
    <property type="match status" value="1"/>
</dbReference>
<evidence type="ECO:0000256" key="2">
    <source>
        <dbReference type="ARBA" id="ARBA00022448"/>
    </source>
</evidence>
<dbReference type="InterPro" id="IPR036865">
    <property type="entry name" value="CRAL-TRIO_dom_sf"/>
</dbReference>
<keyword evidence="2" id="KW-0813">Transport</keyword>
<sequence>MEQRQNGIARQITRRESAFLRFVSSPMIAVPALVKLLPKVLLAGALLRRSASVAPAAASAALMRPARAGPSDEGSAVQALREALTASGLGDASLWGVPLTGESGAPLLRQFLRARRWCVDDARRMLQGTLRWRRENRVDELSSMSNFGEGMPLDKIIGKAGAGPLVLATLPGRAALADVNRFVRWRIAMQEAAIRTLCLTQSSPAFTLVMDVSGLRRFHLSKEARLCTAELSRVMQAYYPDFLAKTLVVNTPPAFACAWSLLRPLLPPALLVKLQLQKGPPPDAIADACGPSGSPVPST</sequence>
<dbReference type="SUPFAM" id="SSF46938">
    <property type="entry name" value="CRAL/TRIO N-terminal domain"/>
    <property type="match status" value="1"/>
</dbReference>
<dbReference type="Gene3D" id="3.40.525.10">
    <property type="entry name" value="CRAL-TRIO lipid binding domain"/>
    <property type="match status" value="1"/>
</dbReference>
<dbReference type="AlphaFoldDB" id="A0A0D3KMB4"/>
<dbReference type="GO" id="GO:0008289">
    <property type="term" value="F:lipid binding"/>
    <property type="evidence" value="ECO:0007669"/>
    <property type="project" value="InterPro"/>
</dbReference>
<dbReference type="PANTHER" id="PTHR45932:SF2">
    <property type="entry name" value="PATELLIN-4"/>
    <property type="match status" value="1"/>
</dbReference>
<reference evidence="5" key="2">
    <citation type="submission" date="2024-10" db="UniProtKB">
        <authorList>
            <consortium name="EnsemblProtists"/>
        </authorList>
    </citation>
    <scope>IDENTIFICATION</scope>
</reference>
<dbReference type="CDD" id="cd00170">
    <property type="entry name" value="SEC14"/>
    <property type="match status" value="1"/>
</dbReference>
<dbReference type="InterPro" id="IPR036273">
    <property type="entry name" value="CRAL/TRIO_N_dom_sf"/>
</dbReference>
<dbReference type="SUPFAM" id="SSF52087">
    <property type="entry name" value="CRAL/TRIO domain"/>
    <property type="match status" value="1"/>
</dbReference>
<dbReference type="InterPro" id="IPR044834">
    <property type="entry name" value="PATL"/>
</dbReference>
<dbReference type="GeneID" id="17282169"/>
<dbReference type="EnsemblProtists" id="EOD36899">
    <property type="protein sequence ID" value="EOD36899"/>
    <property type="gene ID" value="EMIHUDRAFT_449142"/>
</dbReference>
<dbReference type="eggNOG" id="KOG1471">
    <property type="taxonomic scope" value="Eukaryota"/>
</dbReference>
<reference evidence="6" key="1">
    <citation type="journal article" date="2013" name="Nature">
        <title>Pan genome of the phytoplankton Emiliania underpins its global distribution.</title>
        <authorList>
            <person name="Read B.A."/>
            <person name="Kegel J."/>
            <person name="Klute M.J."/>
            <person name="Kuo A."/>
            <person name="Lefebvre S.C."/>
            <person name="Maumus F."/>
            <person name="Mayer C."/>
            <person name="Miller J."/>
            <person name="Monier A."/>
            <person name="Salamov A."/>
            <person name="Young J."/>
            <person name="Aguilar M."/>
            <person name="Claverie J.M."/>
            <person name="Frickenhaus S."/>
            <person name="Gonzalez K."/>
            <person name="Herman E.K."/>
            <person name="Lin Y.C."/>
            <person name="Napier J."/>
            <person name="Ogata H."/>
            <person name="Sarno A.F."/>
            <person name="Shmutz J."/>
            <person name="Schroeder D."/>
            <person name="de Vargas C."/>
            <person name="Verret F."/>
            <person name="von Dassow P."/>
            <person name="Valentin K."/>
            <person name="Van de Peer Y."/>
            <person name="Wheeler G."/>
            <person name="Dacks J.B."/>
            <person name="Delwiche C.F."/>
            <person name="Dyhrman S.T."/>
            <person name="Glockner G."/>
            <person name="John U."/>
            <person name="Richards T."/>
            <person name="Worden A.Z."/>
            <person name="Zhang X."/>
            <person name="Grigoriev I.V."/>
            <person name="Allen A.E."/>
            <person name="Bidle K."/>
            <person name="Borodovsky M."/>
            <person name="Bowler C."/>
            <person name="Brownlee C."/>
            <person name="Cock J.M."/>
            <person name="Elias M."/>
            <person name="Gladyshev V.N."/>
            <person name="Groth M."/>
            <person name="Guda C."/>
            <person name="Hadaegh A."/>
            <person name="Iglesias-Rodriguez M.D."/>
            <person name="Jenkins J."/>
            <person name="Jones B.M."/>
            <person name="Lawson T."/>
            <person name="Leese F."/>
            <person name="Lindquist E."/>
            <person name="Lobanov A."/>
            <person name="Lomsadze A."/>
            <person name="Malik S.B."/>
            <person name="Marsh M.E."/>
            <person name="Mackinder L."/>
            <person name="Mock T."/>
            <person name="Mueller-Roeber B."/>
            <person name="Pagarete A."/>
            <person name="Parker M."/>
            <person name="Probert I."/>
            <person name="Quesneville H."/>
            <person name="Raines C."/>
            <person name="Rensing S.A."/>
            <person name="Riano-Pachon D.M."/>
            <person name="Richier S."/>
            <person name="Rokitta S."/>
            <person name="Shiraiwa Y."/>
            <person name="Soanes D.M."/>
            <person name="van der Giezen M."/>
            <person name="Wahlund T.M."/>
            <person name="Williams B."/>
            <person name="Wilson W."/>
            <person name="Wolfe G."/>
            <person name="Wurch L.L."/>
        </authorList>
    </citation>
    <scope>NUCLEOTIDE SEQUENCE</scope>
</reference>
<name>A0A0D3KMB4_EMIH1</name>
<dbReference type="InterPro" id="IPR011074">
    <property type="entry name" value="CRAL/TRIO_N_dom"/>
</dbReference>
<evidence type="ECO:0000256" key="1">
    <source>
        <dbReference type="ARBA" id="ARBA00004370"/>
    </source>
</evidence>
<accession>A0A0D3KMB4</accession>
<dbReference type="PaxDb" id="2903-EOD36899"/>
<evidence type="ECO:0000256" key="3">
    <source>
        <dbReference type="ARBA" id="ARBA00023136"/>
    </source>
</evidence>